<dbReference type="GeneID" id="79266857"/>
<gene>
    <name evidence="3" type="ORF">ACFQJ4_07570</name>
</gene>
<evidence type="ECO:0000256" key="1">
    <source>
        <dbReference type="ARBA" id="ARBA00022801"/>
    </source>
</evidence>
<dbReference type="GO" id="GO:0016787">
    <property type="term" value="F:hydrolase activity"/>
    <property type="evidence" value="ECO:0007669"/>
    <property type="project" value="UniProtKB-KW"/>
</dbReference>
<keyword evidence="4" id="KW-1185">Reference proteome</keyword>
<feature type="domain" description="Thioesterase" evidence="2">
    <location>
        <begin position="93"/>
        <end position="169"/>
    </location>
</feature>
<dbReference type="CDD" id="cd03443">
    <property type="entry name" value="PaaI_thioesterase"/>
    <property type="match status" value="1"/>
</dbReference>
<keyword evidence="1 3" id="KW-0378">Hydrolase</keyword>
<evidence type="ECO:0000259" key="2">
    <source>
        <dbReference type="Pfam" id="PF03061"/>
    </source>
</evidence>
<dbReference type="EC" id="3.1.2.-" evidence="3"/>
<reference evidence="3 4" key="1">
    <citation type="journal article" date="2019" name="Int. J. Syst. Evol. Microbiol.">
        <title>The Global Catalogue of Microorganisms (GCM) 10K type strain sequencing project: providing services to taxonomists for standard genome sequencing and annotation.</title>
        <authorList>
            <consortium name="The Broad Institute Genomics Platform"/>
            <consortium name="The Broad Institute Genome Sequencing Center for Infectious Disease"/>
            <person name="Wu L."/>
            <person name="Ma J."/>
        </authorList>
    </citation>
    <scope>NUCLEOTIDE SEQUENCE [LARGE SCALE GENOMIC DNA]</scope>
    <source>
        <strain evidence="3 4">DT85</strain>
    </source>
</reference>
<dbReference type="NCBIfam" id="TIGR00369">
    <property type="entry name" value="unchar_dom_1"/>
    <property type="match status" value="1"/>
</dbReference>
<dbReference type="RefSeq" id="WP_276233307.1">
    <property type="nucleotide sequence ID" value="NZ_CP119802.1"/>
</dbReference>
<evidence type="ECO:0000313" key="4">
    <source>
        <dbReference type="Proteomes" id="UP001596398"/>
    </source>
</evidence>
<dbReference type="EMBL" id="JBHTAP010000001">
    <property type="protein sequence ID" value="MFC7235172.1"/>
    <property type="molecule type" value="Genomic_DNA"/>
</dbReference>
<organism evidence="3 4">
    <name type="scientific">Halosegnis marinus</name>
    <dbReference type="NCBI Taxonomy" id="3034023"/>
    <lineage>
        <taxon>Archaea</taxon>
        <taxon>Methanobacteriati</taxon>
        <taxon>Methanobacteriota</taxon>
        <taxon>Stenosarchaea group</taxon>
        <taxon>Halobacteria</taxon>
        <taxon>Halobacteriales</taxon>
        <taxon>Natronomonadaceae</taxon>
        <taxon>Halosegnis</taxon>
    </lineage>
</organism>
<comment type="caution">
    <text evidence="3">The sequence shown here is derived from an EMBL/GenBank/DDBJ whole genome shotgun (WGS) entry which is preliminary data.</text>
</comment>
<accession>A0ABD5ZNM0</accession>
<dbReference type="SUPFAM" id="SSF54637">
    <property type="entry name" value="Thioesterase/thiol ester dehydrase-isomerase"/>
    <property type="match status" value="1"/>
</dbReference>
<dbReference type="Pfam" id="PF03061">
    <property type="entry name" value="4HBT"/>
    <property type="match status" value="1"/>
</dbReference>
<sequence length="187" mass="19716">MDETVAVTVELPPETAAALGDDPAARLAELAADEATMRRSVETYVESDEPVGRETVAEIPPPIGALLGFEPVAMEPGSVTLEMEASPRFANPMGTLHGGVLCDLGDAAMGYSYASTLSEEESFTTLELDVKFLKPVWKGTLRAEGNVVKGGRTVGLVECDVTDAEGSLVARLESVCLTLRDEMAAGR</sequence>
<dbReference type="AlphaFoldDB" id="A0ABD5ZNM0"/>
<dbReference type="PANTHER" id="PTHR43240">
    <property type="entry name" value="1,4-DIHYDROXY-2-NAPHTHOYL-COA THIOESTERASE 1"/>
    <property type="match status" value="1"/>
</dbReference>
<dbReference type="PANTHER" id="PTHR43240:SF1">
    <property type="entry name" value="BLR5584 PROTEIN"/>
    <property type="match status" value="1"/>
</dbReference>
<dbReference type="InterPro" id="IPR029069">
    <property type="entry name" value="HotDog_dom_sf"/>
</dbReference>
<proteinExistence type="predicted"/>
<evidence type="ECO:0000313" key="3">
    <source>
        <dbReference type="EMBL" id="MFC7235172.1"/>
    </source>
</evidence>
<dbReference type="Gene3D" id="3.10.129.10">
    <property type="entry name" value="Hotdog Thioesterase"/>
    <property type="match status" value="1"/>
</dbReference>
<protein>
    <submittedName>
        <fullName evidence="3">PaaI family thioesterase</fullName>
        <ecNumber evidence="3">3.1.2.-</ecNumber>
    </submittedName>
</protein>
<name>A0ABD5ZNM0_9EURY</name>
<dbReference type="InterPro" id="IPR003736">
    <property type="entry name" value="PAAI_dom"/>
</dbReference>
<dbReference type="Proteomes" id="UP001596398">
    <property type="component" value="Unassembled WGS sequence"/>
</dbReference>
<dbReference type="InterPro" id="IPR006683">
    <property type="entry name" value="Thioestr_dom"/>
</dbReference>